<protein>
    <submittedName>
        <fullName evidence="7">Uncharacterized protein</fullName>
    </submittedName>
</protein>
<dbReference type="InParanoid" id="A2FIY1"/>
<evidence type="ECO:0000256" key="1">
    <source>
        <dbReference type="ARBA" id="ARBA00004141"/>
    </source>
</evidence>
<dbReference type="GO" id="GO:0016020">
    <property type="term" value="C:membrane"/>
    <property type="evidence" value="ECO:0000318"/>
    <property type="project" value="GO_Central"/>
</dbReference>
<dbReference type="SMR" id="A2FIY1"/>
<dbReference type="VEuPathDB" id="TrichDB:TVAGG3_0794620"/>
<evidence type="ECO:0000313" key="7">
    <source>
        <dbReference type="EMBL" id="EAX95130.1"/>
    </source>
</evidence>
<evidence type="ECO:0000256" key="2">
    <source>
        <dbReference type="ARBA" id="ARBA00006665"/>
    </source>
</evidence>
<name>A2FIY1_TRIV3</name>
<organism evidence="7 8">
    <name type="scientific">Trichomonas vaginalis (strain ATCC PRA-98 / G3)</name>
    <dbReference type="NCBI Taxonomy" id="412133"/>
    <lineage>
        <taxon>Eukaryota</taxon>
        <taxon>Metamonada</taxon>
        <taxon>Parabasalia</taxon>
        <taxon>Trichomonadida</taxon>
        <taxon>Trichomonadidae</taxon>
        <taxon>Trichomonas</taxon>
    </lineage>
</organism>
<feature type="transmembrane region" description="Helical" evidence="6">
    <location>
        <begin position="77"/>
        <end position="96"/>
    </location>
</feature>
<sequence length="285" mass="33365">MYYTNSNGLYSEFDNNEKRSKLLTIANLYYATVFLVFAILMYVFKYNGYAWIGKIIYSQYKDNNSAIGDQLVGRTGLALALWFLILGMCTLLNPNMRDSYQFKIHTRYYIIKTLILFGIFAGFLFLPDEIISFYLRMSMYTTFLYLIFQMFFLMDFFHNLNEKYTQKENQIIPFAPKSCKVNQALLSTNFVIAILFLIISAVSEHHSAFTAALVGGYIMYLTVMGFYREDTQCNRLQKSTNSLVFTIISSLMMIFYNVYSAFTATFKFHLFDDEEFKCCDHEICQ</sequence>
<evidence type="ECO:0000256" key="3">
    <source>
        <dbReference type="ARBA" id="ARBA00022692"/>
    </source>
</evidence>
<feature type="transmembrane region" description="Helical" evidence="6">
    <location>
        <begin position="138"/>
        <end position="160"/>
    </location>
</feature>
<accession>A2FIY1</accession>
<dbReference type="InterPro" id="IPR005016">
    <property type="entry name" value="TDE1/TMS"/>
</dbReference>
<evidence type="ECO:0000256" key="5">
    <source>
        <dbReference type="ARBA" id="ARBA00023136"/>
    </source>
</evidence>
<evidence type="ECO:0000256" key="4">
    <source>
        <dbReference type="ARBA" id="ARBA00022989"/>
    </source>
</evidence>
<proteinExistence type="inferred from homology"/>
<evidence type="ECO:0000313" key="8">
    <source>
        <dbReference type="Proteomes" id="UP000001542"/>
    </source>
</evidence>
<dbReference type="VEuPathDB" id="TrichDB:TVAG_385180"/>
<comment type="similarity">
    <text evidence="2">Belongs to the TDE1 family.</text>
</comment>
<feature type="transmembrane region" description="Helical" evidence="6">
    <location>
        <begin position="108"/>
        <end position="126"/>
    </location>
</feature>
<keyword evidence="3 6" id="KW-0812">Transmembrane</keyword>
<dbReference type="KEGG" id="tva:4752873"/>
<gene>
    <name evidence="7" type="ORF">TVAG_385180</name>
</gene>
<keyword evidence="4 6" id="KW-1133">Transmembrane helix</keyword>
<reference evidence="7" key="2">
    <citation type="journal article" date="2007" name="Science">
        <title>Draft genome sequence of the sexually transmitted pathogen Trichomonas vaginalis.</title>
        <authorList>
            <person name="Carlton J.M."/>
            <person name="Hirt R.P."/>
            <person name="Silva J.C."/>
            <person name="Delcher A.L."/>
            <person name="Schatz M."/>
            <person name="Zhao Q."/>
            <person name="Wortman J.R."/>
            <person name="Bidwell S.L."/>
            <person name="Alsmark U.C.M."/>
            <person name="Besteiro S."/>
            <person name="Sicheritz-Ponten T."/>
            <person name="Noel C.J."/>
            <person name="Dacks J.B."/>
            <person name="Foster P.G."/>
            <person name="Simillion C."/>
            <person name="Van de Peer Y."/>
            <person name="Miranda-Saavedra D."/>
            <person name="Barton G.J."/>
            <person name="Westrop G.D."/>
            <person name="Mueller S."/>
            <person name="Dessi D."/>
            <person name="Fiori P.L."/>
            <person name="Ren Q."/>
            <person name="Paulsen I."/>
            <person name="Zhang H."/>
            <person name="Bastida-Corcuera F.D."/>
            <person name="Simoes-Barbosa A."/>
            <person name="Brown M.T."/>
            <person name="Hayes R.D."/>
            <person name="Mukherjee M."/>
            <person name="Okumura C.Y."/>
            <person name="Schneider R."/>
            <person name="Smith A.J."/>
            <person name="Vanacova S."/>
            <person name="Villalvazo M."/>
            <person name="Haas B.J."/>
            <person name="Pertea M."/>
            <person name="Feldblyum T.V."/>
            <person name="Utterback T.R."/>
            <person name="Shu C.L."/>
            <person name="Osoegawa K."/>
            <person name="de Jong P.J."/>
            <person name="Hrdy I."/>
            <person name="Horvathova L."/>
            <person name="Zubacova Z."/>
            <person name="Dolezal P."/>
            <person name="Malik S.B."/>
            <person name="Logsdon J.M. Jr."/>
            <person name="Henze K."/>
            <person name="Gupta A."/>
            <person name="Wang C.C."/>
            <person name="Dunne R.L."/>
            <person name="Upcroft J.A."/>
            <person name="Upcroft P."/>
            <person name="White O."/>
            <person name="Salzberg S.L."/>
            <person name="Tang P."/>
            <person name="Chiu C.-H."/>
            <person name="Lee Y.-S."/>
            <person name="Embley T.M."/>
            <person name="Coombs G.H."/>
            <person name="Mottram J.C."/>
            <person name="Tachezy J."/>
            <person name="Fraser-Liggett C.M."/>
            <person name="Johnson P.J."/>
        </authorList>
    </citation>
    <scope>NUCLEOTIDE SEQUENCE [LARGE SCALE GENOMIC DNA]</scope>
    <source>
        <strain evidence="7">G3</strain>
    </source>
</reference>
<keyword evidence="8" id="KW-1185">Reference proteome</keyword>
<dbReference type="OrthoDB" id="5963193at2759"/>
<dbReference type="EMBL" id="DS113822">
    <property type="protein sequence ID" value="EAX95130.1"/>
    <property type="molecule type" value="Genomic_DNA"/>
</dbReference>
<dbReference type="STRING" id="5722.A2FIY1"/>
<dbReference type="AlphaFoldDB" id="A2FIY1"/>
<dbReference type="PANTHER" id="PTHR10383">
    <property type="entry name" value="SERINE INCORPORATOR"/>
    <property type="match status" value="1"/>
</dbReference>
<dbReference type="Pfam" id="PF03348">
    <property type="entry name" value="Serinc"/>
    <property type="match status" value="2"/>
</dbReference>
<dbReference type="RefSeq" id="XP_001308060.1">
    <property type="nucleotide sequence ID" value="XM_001308059.1"/>
</dbReference>
<dbReference type="FunCoup" id="A2FIY1">
    <property type="interactions" value="407"/>
</dbReference>
<feature type="transmembrane region" description="Helical" evidence="6">
    <location>
        <begin position="239"/>
        <end position="259"/>
    </location>
</feature>
<keyword evidence="5 6" id="KW-0472">Membrane</keyword>
<feature type="transmembrane region" description="Helical" evidence="6">
    <location>
        <begin position="208"/>
        <end position="227"/>
    </location>
</feature>
<feature type="transmembrane region" description="Helical" evidence="6">
    <location>
        <begin position="181"/>
        <end position="202"/>
    </location>
</feature>
<dbReference type="PANTHER" id="PTHR10383:SF9">
    <property type="entry name" value="SERINE INCORPORATOR, ISOFORM F"/>
    <property type="match status" value="1"/>
</dbReference>
<comment type="subcellular location">
    <subcellularLocation>
        <location evidence="1">Membrane</location>
        <topology evidence="1">Multi-pass membrane protein</topology>
    </subcellularLocation>
</comment>
<evidence type="ECO:0000256" key="6">
    <source>
        <dbReference type="SAM" id="Phobius"/>
    </source>
</evidence>
<dbReference type="Proteomes" id="UP000001542">
    <property type="component" value="Unassembled WGS sequence"/>
</dbReference>
<reference evidence="7" key="1">
    <citation type="submission" date="2006-10" db="EMBL/GenBank/DDBJ databases">
        <authorList>
            <person name="Amadeo P."/>
            <person name="Zhao Q."/>
            <person name="Wortman J."/>
            <person name="Fraser-Liggett C."/>
            <person name="Carlton J."/>
        </authorList>
    </citation>
    <scope>NUCLEOTIDE SEQUENCE</scope>
    <source>
        <strain evidence="7">G3</strain>
    </source>
</reference>
<feature type="transmembrane region" description="Helical" evidence="6">
    <location>
        <begin position="22"/>
        <end position="44"/>
    </location>
</feature>